<sequence>MSNAEEINGFIKENDKQKVQRLLEQGTSVNIKGSSGWTPLLTAIGSKKEAIVQLLLEQGADPHLRKDNGCSPFILAAIVGNTNLLALFLEKGADINEMDNNGFTALMEAAWYGNENALTYLLENGADANLKRVVNKEQKSLHKGGATALMDAAKRGHENIVQILINHKANVNDCDNQGRSALLHAFSQPMNTKVSVIRFLLNSGAEVNVKDQDGKTSLIHAVKMNQLDLVMCLLEQNGIEINTIDNAGKTALLKAVENNNYEIAKLLLEKGAKPECEHVKEAERKYNQKLVELLCQYGGTPTGDRIPDNWKPHSEHWGEKLKRLNETHRPLIGRLKIFIDKEYKIQETSHGGIYLGFYKGKEVAVKRVPKGNNKELVCLEQLRKNNHLVRYCGYEEDSSCSYLCLFLYERNLEEHISNIKDVTEIQDMLQSIFLGLHELHEIGFCHRDLHPSNILIDHEGKAYLADFSGSLKLEDSEDKEGLIKSDMKALGNLVLYVVTRGTACFQPDRERDVTEACPDSVEDFIEARDLVNKLMSPDTEYSSVIDFLNHPFFWSHTSRYKFLQDVGNENDVKMRTEDSALFRTLNDSHVTMTKTFHPWGCKVDQEVLNDMNRFHSKKKIYYQDTVTDLLKFIRNLGAHFDEKKTEIKEIIGDPCQYFLKKFPDLTVYVYETLRHLGKGYIKHFPNPVVLFYNCMQLNNSGMT</sequence>
<feature type="repeat" description="ANK" evidence="5">
    <location>
        <begin position="68"/>
        <end position="100"/>
    </location>
</feature>
<dbReference type="Pfam" id="PF00023">
    <property type="entry name" value="Ank"/>
    <property type="match status" value="1"/>
</dbReference>
<dbReference type="Gene3D" id="1.10.510.10">
    <property type="entry name" value="Transferase(Phosphotransferase) domain 1"/>
    <property type="match status" value="1"/>
</dbReference>
<keyword evidence="4 5" id="KW-0040">ANK repeat</keyword>
<dbReference type="GO" id="GO:0004672">
    <property type="term" value="F:protein kinase activity"/>
    <property type="evidence" value="ECO:0007669"/>
    <property type="project" value="InterPro"/>
</dbReference>
<dbReference type="SUPFAM" id="SSF48403">
    <property type="entry name" value="Ankyrin repeat"/>
    <property type="match status" value="1"/>
</dbReference>
<protein>
    <submittedName>
        <fullName evidence="9 10">2-5A-dependent ribonuclease isoform X1</fullName>
    </submittedName>
</protein>
<feature type="repeat" description="ANK" evidence="5">
    <location>
        <begin position="35"/>
        <end position="67"/>
    </location>
</feature>
<dbReference type="GO" id="GO:0004540">
    <property type="term" value="F:RNA nuclease activity"/>
    <property type="evidence" value="ECO:0007669"/>
    <property type="project" value="InterPro"/>
</dbReference>
<reference evidence="9 10" key="1">
    <citation type="submission" date="2025-04" db="UniProtKB">
        <authorList>
            <consortium name="RefSeq"/>
        </authorList>
    </citation>
    <scope>IDENTIFICATION</scope>
</reference>
<dbReference type="AlphaFoldDB" id="A0A6P7Y5Z9"/>
<evidence type="ECO:0000259" key="7">
    <source>
        <dbReference type="PROSITE" id="PS51392"/>
    </source>
</evidence>
<dbReference type="GO" id="GO:0003723">
    <property type="term" value="F:RNA binding"/>
    <property type="evidence" value="ECO:0007669"/>
    <property type="project" value="TreeGrafter"/>
</dbReference>
<evidence type="ECO:0000313" key="9">
    <source>
        <dbReference type="RefSeq" id="XP_030062956.1"/>
    </source>
</evidence>
<dbReference type="PANTHER" id="PTHR24141">
    <property type="entry name" value="2-5A-DEPENDENT RIBONUCLEASE"/>
    <property type="match status" value="1"/>
</dbReference>
<evidence type="ECO:0000256" key="5">
    <source>
        <dbReference type="PROSITE-ProRule" id="PRU00023"/>
    </source>
</evidence>
<keyword evidence="3" id="KW-0067">ATP-binding</keyword>
<dbReference type="GO" id="GO:0006397">
    <property type="term" value="P:mRNA processing"/>
    <property type="evidence" value="ECO:0007669"/>
    <property type="project" value="InterPro"/>
</dbReference>
<dbReference type="Gene3D" id="1.20.1440.180">
    <property type="entry name" value="KEN domain"/>
    <property type="match status" value="1"/>
</dbReference>
<dbReference type="PROSITE" id="PS50011">
    <property type="entry name" value="PROTEIN_KINASE_DOM"/>
    <property type="match status" value="1"/>
</dbReference>
<feature type="repeat" description="ANK" evidence="5">
    <location>
        <begin position="101"/>
        <end position="133"/>
    </location>
</feature>
<dbReference type="Pfam" id="PF06479">
    <property type="entry name" value="Ribonuc_2-5A"/>
    <property type="match status" value="1"/>
</dbReference>
<evidence type="ECO:0000256" key="2">
    <source>
        <dbReference type="ARBA" id="ARBA00022741"/>
    </source>
</evidence>
<dbReference type="Pfam" id="PF00069">
    <property type="entry name" value="Pkinase"/>
    <property type="match status" value="1"/>
</dbReference>
<feature type="repeat" description="ANK" evidence="5">
    <location>
        <begin position="213"/>
        <end position="246"/>
    </location>
</feature>
<dbReference type="GeneID" id="115472721"/>
<dbReference type="InterPro" id="IPR036770">
    <property type="entry name" value="Ankyrin_rpt-contain_sf"/>
</dbReference>
<dbReference type="InterPro" id="IPR002110">
    <property type="entry name" value="Ankyrin_rpt"/>
</dbReference>
<dbReference type="InterPro" id="IPR011009">
    <property type="entry name" value="Kinase-like_dom_sf"/>
</dbReference>
<keyword evidence="1" id="KW-0677">Repeat</keyword>
<dbReference type="PROSITE" id="PS50088">
    <property type="entry name" value="ANK_REPEAT"/>
    <property type="match status" value="7"/>
</dbReference>
<dbReference type="SUPFAM" id="SSF56112">
    <property type="entry name" value="Protein kinase-like (PK-like)"/>
    <property type="match status" value="1"/>
</dbReference>
<evidence type="ECO:0000256" key="1">
    <source>
        <dbReference type="ARBA" id="ARBA00022737"/>
    </source>
</evidence>
<accession>A0A6P7Y5Z9</accession>
<evidence type="ECO:0000313" key="8">
    <source>
        <dbReference type="Proteomes" id="UP000515156"/>
    </source>
</evidence>
<dbReference type="InterPro" id="IPR010513">
    <property type="entry name" value="KEN_dom"/>
</dbReference>
<dbReference type="Pfam" id="PF12796">
    <property type="entry name" value="Ank_2"/>
    <property type="match status" value="2"/>
</dbReference>
<dbReference type="InterPro" id="IPR038357">
    <property type="entry name" value="KEN_sf"/>
</dbReference>
<keyword evidence="2" id="KW-0547">Nucleotide-binding</keyword>
<dbReference type="Proteomes" id="UP000515156">
    <property type="component" value="Chromosome 6"/>
</dbReference>
<evidence type="ECO:0000313" key="10">
    <source>
        <dbReference type="RefSeq" id="XP_030062957.1"/>
    </source>
</evidence>
<dbReference type="GO" id="GO:0005524">
    <property type="term" value="F:ATP binding"/>
    <property type="evidence" value="ECO:0007669"/>
    <property type="project" value="UniProtKB-KW"/>
</dbReference>
<gene>
    <name evidence="9 10" type="primary">RNASEL</name>
</gene>
<keyword evidence="8" id="KW-1185">Reference proteome</keyword>
<evidence type="ECO:0000256" key="3">
    <source>
        <dbReference type="ARBA" id="ARBA00022840"/>
    </source>
</evidence>
<dbReference type="PRINTS" id="PR01415">
    <property type="entry name" value="ANKYRIN"/>
</dbReference>
<dbReference type="CTD" id="6041"/>
<dbReference type="FunFam" id="1.20.1440.180:FF:000003">
    <property type="entry name" value="Ribonuclease L"/>
    <property type="match status" value="1"/>
</dbReference>
<feature type="repeat" description="ANK" evidence="5">
    <location>
        <begin position="177"/>
        <end position="212"/>
    </location>
</feature>
<evidence type="ECO:0000256" key="4">
    <source>
        <dbReference type="ARBA" id="ARBA00023043"/>
    </source>
</evidence>
<dbReference type="KEGG" id="muo:115472721"/>
<dbReference type="SMART" id="SM00248">
    <property type="entry name" value="ANK"/>
    <property type="match status" value="7"/>
</dbReference>
<organism evidence="8 10">
    <name type="scientific">Microcaecilia unicolor</name>
    <dbReference type="NCBI Taxonomy" id="1415580"/>
    <lineage>
        <taxon>Eukaryota</taxon>
        <taxon>Metazoa</taxon>
        <taxon>Chordata</taxon>
        <taxon>Craniata</taxon>
        <taxon>Vertebrata</taxon>
        <taxon>Euteleostomi</taxon>
        <taxon>Amphibia</taxon>
        <taxon>Gymnophiona</taxon>
        <taxon>Siphonopidae</taxon>
        <taxon>Microcaecilia</taxon>
    </lineage>
</organism>
<proteinExistence type="predicted"/>
<name>A0A6P7Y5Z9_9AMPH</name>
<dbReference type="PANTHER" id="PTHR24141:SF1">
    <property type="entry name" value="2-5A-DEPENDENT RIBONUCLEASE"/>
    <property type="match status" value="1"/>
</dbReference>
<dbReference type="PROSITE" id="PS51392">
    <property type="entry name" value="KEN"/>
    <property type="match status" value="1"/>
</dbReference>
<dbReference type="OrthoDB" id="194358at2759"/>
<dbReference type="PROSITE" id="PS50297">
    <property type="entry name" value="ANK_REP_REGION"/>
    <property type="match status" value="5"/>
</dbReference>
<dbReference type="RefSeq" id="XP_030062957.1">
    <property type="nucleotide sequence ID" value="XM_030207097.1"/>
</dbReference>
<feature type="repeat" description="ANK" evidence="5">
    <location>
        <begin position="247"/>
        <end position="279"/>
    </location>
</feature>
<dbReference type="InterPro" id="IPR000719">
    <property type="entry name" value="Prot_kinase_dom"/>
</dbReference>
<dbReference type="Gene3D" id="1.25.40.20">
    <property type="entry name" value="Ankyrin repeat-containing domain"/>
    <property type="match status" value="1"/>
</dbReference>
<dbReference type="RefSeq" id="XP_030062956.1">
    <property type="nucleotide sequence ID" value="XM_030207096.1"/>
</dbReference>
<feature type="repeat" description="ANK" evidence="5">
    <location>
        <begin position="144"/>
        <end position="176"/>
    </location>
</feature>
<evidence type="ECO:0000259" key="6">
    <source>
        <dbReference type="PROSITE" id="PS50011"/>
    </source>
</evidence>
<feature type="domain" description="KEN" evidence="7">
    <location>
        <begin position="556"/>
        <end position="691"/>
    </location>
</feature>
<dbReference type="SMART" id="SM00580">
    <property type="entry name" value="PUG"/>
    <property type="match status" value="1"/>
</dbReference>
<feature type="domain" description="Protein kinase" evidence="6">
    <location>
        <begin position="339"/>
        <end position="553"/>
    </location>
</feature>